<proteinExistence type="predicted"/>
<keyword evidence="3" id="KW-1185">Reference proteome</keyword>
<keyword evidence="1" id="KW-0862">Zinc</keyword>
<evidence type="ECO:0000313" key="3">
    <source>
        <dbReference type="Proteomes" id="UP000515211"/>
    </source>
</evidence>
<protein>
    <submittedName>
        <fullName evidence="4">Protein FAR-RED IMPAIRED RESPONSE 1-like</fullName>
    </submittedName>
</protein>
<name>A0A9C6TV52_ARADU</name>
<gene>
    <name evidence="4" type="primary">LOC107488119</name>
</gene>
<sequence>MAMARYSYTPEDRLGNLFWVDGLSRADYQLFEDESGSTYTWLLKNFLDIMLGKSPTVVVTDGDEGMKEEFKKCMYGKWHPDEFELRWPKMVDTFGLQNNDWVNIQYAKKKNWASSYLMDKFCAGFRTISQCEGINNYVKIFINSRHCLLNLVTNLERVVRDYRNNEMVAQFKTIYGEAVLTTGLTNLEHSAAEAYMKEIYGLVKKAIQAVVALELIKDRSISTTMIYKVYHNENRDRLYTVMYDRNDKNIECECKRWNSEGIPCRHMFYVMK</sequence>
<evidence type="ECO:0000256" key="1">
    <source>
        <dbReference type="PROSITE-ProRule" id="PRU00325"/>
    </source>
</evidence>
<dbReference type="Pfam" id="PF04434">
    <property type="entry name" value="SWIM"/>
    <property type="match status" value="1"/>
</dbReference>
<dbReference type="Proteomes" id="UP000515211">
    <property type="component" value="Chromosome 5"/>
</dbReference>
<dbReference type="AlphaFoldDB" id="A0A9C6TV52"/>
<reference evidence="3" key="1">
    <citation type="journal article" date="2016" name="Nat. Genet.">
        <title>The genome sequences of Arachis duranensis and Arachis ipaensis, the diploid ancestors of cultivated peanut.</title>
        <authorList>
            <person name="Bertioli D.J."/>
            <person name="Cannon S.B."/>
            <person name="Froenicke L."/>
            <person name="Huang G."/>
            <person name="Farmer A.D."/>
            <person name="Cannon E.K."/>
            <person name="Liu X."/>
            <person name="Gao D."/>
            <person name="Clevenger J."/>
            <person name="Dash S."/>
            <person name="Ren L."/>
            <person name="Moretzsohn M.C."/>
            <person name="Shirasawa K."/>
            <person name="Huang W."/>
            <person name="Vidigal B."/>
            <person name="Abernathy B."/>
            <person name="Chu Y."/>
            <person name="Niederhuth C.E."/>
            <person name="Umale P."/>
            <person name="Araujo A.C."/>
            <person name="Kozik A."/>
            <person name="Kim K.D."/>
            <person name="Burow M.D."/>
            <person name="Varshney R.K."/>
            <person name="Wang X."/>
            <person name="Zhang X."/>
            <person name="Barkley N."/>
            <person name="Guimaraes P.M."/>
            <person name="Isobe S."/>
            <person name="Guo B."/>
            <person name="Liao B."/>
            <person name="Stalker H.T."/>
            <person name="Schmitz R.J."/>
            <person name="Scheffler B.E."/>
            <person name="Leal-Bertioli S.C."/>
            <person name="Xun X."/>
            <person name="Jackson S.A."/>
            <person name="Michelmore R."/>
            <person name="Ozias-Akins P."/>
        </authorList>
    </citation>
    <scope>NUCLEOTIDE SEQUENCE [LARGE SCALE GENOMIC DNA]</scope>
    <source>
        <strain evidence="3">cv. V14167</strain>
    </source>
</reference>
<evidence type="ECO:0000313" key="4">
    <source>
        <dbReference type="RefSeq" id="XP_052117594.1"/>
    </source>
</evidence>
<dbReference type="InterPro" id="IPR007527">
    <property type="entry name" value="Znf_SWIM"/>
</dbReference>
<feature type="domain" description="SWIM-type" evidence="2">
    <location>
        <begin position="239"/>
        <end position="271"/>
    </location>
</feature>
<dbReference type="PROSITE" id="PS50966">
    <property type="entry name" value="ZF_SWIM"/>
    <property type="match status" value="1"/>
</dbReference>
<organism evidence="3 4">
    <name type="scientific">Arachis duranensis</name>
    <name type="common">Wild peanut</name>
    <dbReference type="NCBI Taxonomy" id="130453"/>
    <lineage>
        <taxon>Eukaryota</taxon>
        <taxon>Viridiplantae</taxon>
        <taxon>Streptophyta</taxon>
        <taxon>Embryophyta</taxon>
        <taxon>Tracheophyta</taxon>
        <taxon>Spermatophyta</taxon>
        <taxon>Magnoliopsida</taxon>
        <taxon>eudicotyledons</taxon>
        <taxon>Gunneridae</taxon>
        <taxon>Pentapetalae</taxon>
        <taxon>rosids</taxon>
        <taxon>fabids</taxon>
        <taxon>Fabales</taxon>
        <taxon>Fabaceae</taxon>
        <taxon>Papilionoideae</taxon>
        <taxon>50 kb inversion clade</taxon>
        <taxon>dalbergioids sensu lato</taxon>
        <taxon>Dalbergieae</taxon>
        <taxon>Pterocarpus clade</taxon>
        <taxon>Arachis</taxon>
    </lineage>
</organism>
<keyword evidence="1" id="KW-0863">Zinc-finger</keyword>
<accession>A0A9C6TV52</accession>
<dbReference type="KEGG" id="adu:107488119"/>
<dbReference type="GO" id="GO:0008270">
    <property type="term" value="F:zinc ion binding"/>
    <property type="evidence" value="ECO:0007669"/>
    <property type="project" value="UniProtKB-KW"/>
</dbReference>
<keyword evidence="1" id="KW-0479">Metal-binding</keyword>
<dbReference type="PANTHER" id="PTHR47718:SF6">
    <property type="entry name" value="PROTEIN FAR1-RELATED SEQUENCE"/>
    <property type="match status" value="1"/>
</dbReference>
<reference evidence="4" key="2">
    <citation type="submission" date="2025-08" db="UniProtKB">
        <authorList>
            <consortium name="RefSeq"/>
        </authorList>
    </citation>
    <scope>IDENTIFICATION</scope>
    <source>
        <tissue evidence="4">Whole plant</tissue>
    </source>
</reference>
<dbReference type="PANTHER" id="PTHR47718">
    <property type="entry name" value="OS01G0519700 PROTEIN"/>
    <property type="match status" value="1"/>
</dbReference>
<dbReference type="RefSeq" id="XP_052117594.1">
    <property type="nucleotide sequence ID" value="XM_052261634.1"/>
</dbReference>
<evidence type="ECO:0000259" key="2">
    <source>
        <dbReference type="PROSITE" id="PS50966"/>
    </source>
</evidence>
<dbReference type="GeneID" id="107488119"/>